<dbReference type="InterPro" id="IPR000719">
    <property type="entry name" value="Prot_kinase_dom"/>
</dbReference>
<sequence>MQNLLQCDQDLLQAAVYSLKAKAQSLSFGRYLYQLQKASNGDQVNSSCFWLKGQSMREDGFQHAQQGFLQEQMLYQQWSLQGHSFLLPHRFISVNQLDHRQLIQADHLHPQLLLLPHAESIFSQDSNQFTSSQIKALMIEIVSVLAQLTELGWLHADLKAGHFVRYQGQVRLLDFEQAVLIASAKRPPMNATPRYMAPELFHGQPKSVQSDLYALGIVLLEWLTAQRLQAHTYKDWAVLHCQRLTIDLPQQFIFFEPILRDMLAKQKAQRMRDFSQIKMRLISENV</sequence>
<dbReference type="SUPFAM" id="SSF56112">
    <property type="entry name" value="Protein kinase-like (PK-like)"/>
    <property type="match status" value="1"/>
</dbReference>
<keyword evidence="3" id="KW-1185">Reference proteome</keyword>
<proteinExistence type="predicted"/>
<protein>
    <submittedName>
        <fullName evidence="2">Protein kinase</fullName>
    </submittedName>
</protein>
<dbReference type="InterPro" id="IPR053235">
    <property type="entry name" value="Ser_Thr_kinase"/>
</dbReference>
<name>A0ABT3NNR1_9GAMM</name>
<evidence type="ECO:0000313" key="2">
    <source>
        <dbReference type="EMBL" id="MCW8040575.1"/>
    </source>
</evidence>
<feature type="domain" description="Protein kinase" evidence="1">
    <location>
        <begin position="17"/>
        <end position="286"/>
    </location>
</feature>
<comment type="caution">
    <text evidence="2">The sequence shown here is derived from an EMBL/GenBank/DDBJ whole genome shotgun (WGS) entry which is preliminary data.</text>
</comment>
<evidence type="ECO:0000259" key="1">
    <source>
        <dbReference type="PROSITE" id="PS50011"/>
    </source>
</evidence>
<dbReference type="Proteomes" id="UP001209682">
    <property type="component" value="Unassembled WGS sequence"/>
</dbReference>
<dbReference type="GO" id="GO:0016301">
    <property type="term" value="F:kinase activity"/>
    <property type="evidence" value="ECO:0007669"/>
    <property type="project" value="UniProtKB-KW"/>
</dbReference>
<dbReference type="SMART" id="SM00220">
    <property type="entry name" value="S_TKc"/>
    <property type="match status" value="1"/>
</dbReference>
<gene>
    <name evidence="2" type="ORF">OKC24_15660</name>
</gene>
<dbReference type="PROSITE" id="PS50011">
    <property type="entry name" value="PROTEIN_KINASE_DOM"/>
    <property type="match status" value="1"/>
</dbReference>
<dbReference type="EMBL" id="JAPEQW010000024">
    <property type="protein sequence ID" value="MCW8040575.1"/>
    <property type="molecule type" value="Genomic_DNA"/>
</dbReference>
<keyword evidence="2" id="KW-0418">Kinase</keyword>
<accession>A0ABT3NNR1</accession>
<keyword evidence="2" id="KW-0808">Transferase</keyword>
<organism evidence="2 3">
    <name type="scientific">Acinetobacter entericus</name>
    <dbReference type="NCBI Taxonomy" id="2989714"/>
    <lineage>
        <taxon>Bacteria</taxon>
        <taxon>Pseudomonadati</taxon>
        <taxon>Pseudomonadota</taxon>
        <taxon>Gammaproteobacteria</taxon>
        <taxon>Moraxellales</taxon>
        <taxon>Moraxellaceae</taxon>
        <taxon>Acinetobacter</taxon>
    </lineage>
</organism>
<dbReference type="Gene3D" id="1.10.510.10">
    <property type="entry name" value="Transferase(Phosphotransferase) domain 1"/>
    <property type="match status" value="1"/>
</dbReference>
<dbReference type="InterPro" id="IPR011009">
    <property type="entry name" value="Kinase-like_dom_sf"/>
</dbReference>
<reference evidence="2 3" key="1">
    <citation type="submission" date="2022-11" db="EMBL/GenBank/DDBJ databases">
        <title>Acinetobacter entericus sp. nov., isolated from the gut of the plastic-eating larvae of the Coleoptera insect Zophobas atratus.</title>
        <authorList>
            <person name="Dong X."/>
            <person name="Yang Y."/>
        </authorList>
    </citation>
    <scope>NUCLEOTIDE SEQUENCE [LARGE SCALE GENOMIC DNA]</scope>
    <source>
        <strain evidence="2 3">BIT-DXN8</strain>
    </source>
</reference>
<dbReference type="RefSeq" id="WP_131275914.1">
    <property type="nucleotide sequence ID" value="NZ_JAPEQW010000024.1"/>
</dbReference>
<evidence type="ECO:0000313" key="3">
    <source>
        <dbReference type="Proteomes" id="UP001209682"/>
    </source>
</evidence>
<dbReference type="Pfam" id="PF00069">
    <property type="entry name" value="Pkinase"/>
    <property type="match status" value="1"/>
</dbReference>
<dbReference type="PANTHER" id="PTHR24361:SF613">
    <property type="entry name" value="NUCLEAR RECEPTOR-BINDING PROTEIN-RELATED"/>
    <property type="match status" value="1"/>
</dbReference>
<dbReference type="PANTHER" id="PTHR24361">
    <property type="entry name" value="MITOGEN-ACTIVATED KINASE KINASE KINASE"/>
    <property type="match status" value="1"/>
</dbReference>